<feature type="compositionally biased region" description="Basic and acidic residues" evidence="1">
    <location>
        <begin position="370"/>
        <end position="387"/>
    </location>
</feature>
<gene>
    <name evidence="2" type="ORF">Esi_0342_0034</name>
</gene>
<evidence type="ECO:0000256" key="1">
    <source>
        <dbReference type="SAM" id="MobiDB-lite"/>
    </source>
</evidence>
<feature type="compositionally biased region" description="Basic and acidic residues" evidence="1">
    <location>
        <begin position="242"/>
        <end position="255"/>
    </location>
</feature>
<feature type="region of interest" description="Disordered" evidence="1">
    <location>
        <begin position="242"/>
        <end position="261"/>
    </location>
</feature>
<protein>
    <submittedName>
        <fullName evidence="2">Uncharacterized protein</fullName>
    </submittedName>
</protein>
<feature type="region of interest" description="Disordered" evidence="1">
    <location>
        <begin position="150"/>
        <end position="186"/>
    </location>
</feature>
<name>D7FYF1_ECTSI</name>
<feature type="region of interest" description="Disordered" evidence="1">
    <location>
        <begin position="290"/>
        <end position="310"/>
    </location>
</feature>
<dbReference type="InParanoid" id="D7FYF1"/>
<feature type="region of interest" description="Disordered" evidence="1">
    <location>
        <begin position="29"/>
        <end position="58"/>
    </location>
</feature>
<keyword evidence="3" id="KW-1185">Reference proteome</keyword>
<dbReference type="EMBL" id="FN649760">
    <property type="protein sequence ID" value="CBJ32493.1"/>
    <property type="molecule type" value="Genomic_DNA"/>
</dbReference>
<dbReference type="OrthoDB" id="45062at2759"/>
<dbReference type="Proteomes" id="UP000002630">
    <property type="component" value="Unassembled WGS sequence"/>
</dbReference>
<feature type="compositionally biased region" description="Polar residues" evidence="1">
    <location>
        <begin position="402"/>
        <end position="411"/>
    </location>
</feature>
<sequence length="411" mass="44689">MRGRLTNTATGQTIALVEGVELARSLAFETASSRKSSRRPKRPAGGAGGAGGAVAGAEGEGELEVDKALKPGRWTAFGALATSKFFMYQDPATGEPMDHFRNTPVEKKQAVRTYERFSQVVSHLLQPNGRVLVVSEWDGRSVKAETANNNGVEEIEGGRGGWFPGGARDLGSGKDERSLSRSPSSPPRRVFNLHFFVEARTPKEERELKRWQERPGARWIAFGSPPPRAHGCKEVYSYVTGSEREGGGGGNERKEGKKARLPWAWNRSKAASDAREGDDNAEVVDDGSVALASSSSSSSSGRGGRGGAGGLMSYTRYGECPTWYGTGRMCGLDVQARRVDSFSSLPAKLREKVLEVDPEFEVGPPGTMGEVRRAAREQRLEREEERRRKGRRSLRRPFGAWGSSSARDGEP</sequence>
<feature type="compositionally biased region" description="Gly residues" evidence="1">
    <location>
        <begin position="45"/>
        <end position="54"/>
    </location>
</feature>
<evidence type="ECO:0000313" key="2">
    <source>
        <dbReference type="EMBL" id="CBJ32493.1"/>
    </source>
</evidence>
<evidence type="ECO:0000313" key="3">
    <source>
        <dbReference type="Proteomes" id="UP000002630"/>
    </source>
</evidence>
<reference evidence="2 3" key="1">
    <citation type="journal article" date="2010" name="Nature">
        <title>The Ectocarpus genome and the independent evolution of multicellularity in brown algae.</title>
        <authorList>
            <person name="Cock J.M."/>
            <person name="Sterck L."/>
            <person name="Rouze P."/>
            <person name="Scornet D."/>
            <person name="Allen A.E."/>
            <person name="Amoutzias G."/>
            <person name="Anthouard V."/>
            <person name="Artiguenave F."/>
            <person name="Aury J.M."/>
            <person name="Badger J.H."/>
            <person name="Beszteri B."/>
            <person name="Billiau K."/>
            <person name="Bonnet E."/>
            <person name="Bothwell J.H."/>
            <person name="Bowler C."/>
            <person name="Boyen C."/>
            <person name="Brownlee C."/>
            <person name="Carrano C.J."/>
            <person name="Charrier B."/>
            <person name="Cho G.Y."/>
            <person name="Coelho S.M."/>
            <person name="Collen J."/>
            <person name="Corre E."/>
            <person name="Da Silva C."/>
            <person name="Delage L."/>
            <person name="Delaroque N."/>
            <person name="Dittami S.M."/>
            <person name="Doulbeau S."/>
            <person name="Elias M."/>
            <person name="Farnham G."/>
            <person name="Gachon C.M."/>
            <person name="Gschloessl B."/>
            <person name="Heesch S."/>
            <person name="Jabbari K."/>
            <person name="Jubin C."/>
            <person name="Kawai H."/>
            <person name="Kimura K."/>
            <person name="Kloareg B."/>
            <person name="Kupper F.C."/>
            <person name="Lang D."/>
            <person name="Le Bail A."/>
            <person name="Leblanc C."/>
            <person name="Lerouge P."/>
            <person name="Lohr M."/>
            <person name="Lopez P.J."/>
            <person name="Martens C."/>
            <person name="Maumus F."/>
            <person name="Michel G."/>
            <person name="Miranda-Saavedra D."/>
            <person name="Morales J."/>
            <person name="Moreau H."/>
            <person name="Motomura T."/>
            <person name="Nagasato C."/>
            <person name="Napoli C.A."/>
            <person name="Nelson D.R."/>
            <person name="Nyvall-Collen P."/>
            <person name="Peters A.F."/>
            <person name="Pommier C."/>
            <person name="Potin P."/>
            <person name="Poulain J."/>
            <person name="Quesneville H."/>
            <person name="Read B."/>
            <person name="Rensing S.A."/>
            <person name="Ritter A."/>
            <person name="Rousvoal S."/>
            <person name="Samanta M."/>
            <person name="Samson G."/>
            <person name="Schroeder D.C."/>
            <person name="Segurens B."/>
            <person name="Strittmatter M."/>
            <person name="Tonon T."/>
            <person name="Tregear J.W."/>
            <person name="Valentin K."/>
            <person name="von Dassow P."/>
            <person name="Yamagishi T."/>
            <person name="Van de Peer Y."/>
            <person name="Wincker P."/>
        </authorList>
    </citation>
    <scope>NUCLEOTIDE SEQUENCE [LARGE SCALE GENOMIC DNA]</scope>
    <source>
        <strain evidence="3">Ec32 / CCAP1310/4</strain>
    </source>
</reference>
<proteinExistence type="predicted"/>
<feature type="compositionally biased region" description="Gly residues" evidence="1">
    <location>
        <begin position="301"/>
        <end position="310"/>
    </location>
</feature>
<feature type="region of interest" description="Disordered" evidence="1">
    <location>
        <begin position="359"/>
        <end position="411"/>
    </location>
</feature>
<dbReference type="AlphaFoldDB" id="D7FYF1"/>
<feature type="compositionally biased region" description="Low complexity" evidence="1">
    <location>
        <begin position="290"/>
        <end position="300"/>
    </location>
</feature>
<organism evidence="2 3">
    <name type="scientific">Ectocarpus siliculosus</name>
    <name type="common">Brown alga</name>
    <name type="synonym">Conferva siliculosa</name>
    <dbReference type="NCBI Taxonomy" id="2880"/>
    <lineage>
        <taxon>Eukaryota</taxon>
        <taxon>Sar</taxon>
        <taxon>Stramenopiles</taxon>
        <taxon>Ochrophyta</taxon>
        <taxon>PX clade</taxon>
        <taxon>Phaeophyceae</taxon>
        <taxon>Ectocarpales</taxon>
        <taxon>Ectocarpaceae</taxon>
        <taxon>Ectocarpus</taxon>
    </lineage>
</organism>
<accession>D7FYF1</accession>